<dbReference type="GO" id="GO:0022857">
    <property type="term" value="F:transmembrane transporter activity"/>
    <property type="evidence" value="ECO:0007669"/>
    <property type="project" value="InterPro"/>
</dbReference>
<evidence type="ECO:0000256" key="2">
    <source>
        <dbReference type="ARBA" id="ARBA00022989"/>
    </source>
</evidence>
<evidence type="ECO:0000256" key="1">
    <source>
        <dbReference type="ARBA" id="ARBA00022692"/>
    </source>
</evidence>
<dbReference type="PANTHER" id="PTHR23521:SF3">
    <property type="entry name" value="MFS TRANSPORTER"/>
    <property type="match status" value="1"/>
</dbReference>
<dbReference type="InterPro" id="IPR020846">
    <property type="entry name" value="MFS_dom"/>
</dbReference>
<dbReference type="SUPFAM" id="SSF103473">
    <property type="entry name" value="MFS general substrate transporter"/>
    <property type="match status" value="1"/>
</dbReference>
<keyword evidence="2 4" id="KW-1133">Transmembrane helix</keyword>
<dbReference type="GO" id="GO:0005886">
    <property type="term" value="C:plasma membrane"/>
    <property type="evidence" value="ECO:0007669"/>
    <property type="project" value="TreeGrafter"/>
</dbReference>
<protein>
    <submittedName>
        <fullName evidence="6">MFS transporter</fullName>
    </submittedName>
</protein>
<dbReference type="PROSITE" id="PS50850">
    <property type="entry name" value="MFS"/>
    <property type="match status" value="1"/>
</dbReference>
<evidence type="ECO:0000256" key="3">
    <source>
        <dbReference type="ARBA" id="ARBA00023136"/>
    </source>
</evidence>
<feature type="transmembrane region" description="Helical" evidence="4">
    <location>
        <begin position="247"/>
        <end position="267"/>
    </location>
</feature>
<evidence type="ECO:0000256" key="4">
    <source>
        <dbReference type="SAM" id="Phobius"/>
    </source>
</evidence>
<dbReference type="InterPro" id="IPR036259">
    <property type="entry name" value="MFS_trans_sf"/>
</dbReference>
<evidence type="ECO:0000259" key="5">
    <source>
        <dbReference type="PROSITE" id="PS50850"/>
    </source>
</evidence>
<keyword evidence="1 4" id="KW-0812">Transmembrane</keyword>
<feature type="transmembrane region" description="Helical" evidence="4">
    <location>
        <begin position="75"/>
        <end position="95"/>
    </location>
</feature>
<name>A0A8B2NKQ6_9HYPH</name>
<feature type="transmembrane region" description="Helical" evidence="4">
    <location>
        <begin position="363"/>
        <end position="382"/>
    </location>
</feature>
<dbReference type="Pfam" id="PF07690">
    <property type="entry name" value="MFS_1"/>
    <property type="match status" value="1"/>
</dbReference>
<feature type="transmembrane region" description="Helical" evidence="4">
    <location>
        <begin position="101"/>
        <end position="118"/>
    </location>
</feature>
<accession>A0A8B2NKQ6</accession>
<organism evidence="6 7">
    <name type="scientific">Acuticoccus sediminis</name>
    <dbReference type="NCBI Taxonomy" id="2184697"/>
    <lineage>
        <taxon>Bacteria</taxon>
        <taxon>Pseudomonadati</taxon>
        <taxon>Pseudomonadota</taxon>
        <taxon>Alphaproteobacteria</taxon>
        <taxon>Hyphomicrobiales</taxon>
        <taxon>Amorphaceae</taxon>
        <taxon>Acuticoccus</taxon>
    </lineage>
</organism>
<sequence length="398" mass="40769">MTGKLASVAVLVLAEVLAITLWFSATSAAASLIEAGAISRQQAGLLTGAVQLGFVAGTLVSAWYGLADRLDPRRLFAAAAAIGATANLLVLVAGFDTAATVGLRFVTGAMMAGVYPVGMKIAAGWADRGVGLLIGILVGALTFGSALPHLIAAVSGLDWRVTIVVSSAAAYLAAGMILTIGLGPRHTVSPRFIPGEAWTALRRPALLLANAGYLGHMFELYAMWAWIGVFLGWGLMESGRAAPSASLLTFVVIASGGAGSIVAGVLADRFGRTAVTMAAMAVSGTCAALIGFVPPLGPAVLITVAVIWGVTIVADSAQFSAAIAELAEPRLIGTMLTLQTSLGFLLTFGTIQAMPLLIEALTWRYAFAVLAIGPALGVLAMWRLRAQPDSVKIAGGRR</sequence>
<proteinExistence type="predicted"/>
<feature type="transmembrane region" description="Helical" evidence="4">
    <location>
        <begin position="299"/>
        <end position="319"/>
    </location>
</feature>
<dbReference type="EMBL" id="QHHQ01000012">
    <property type="protein sequence ID" value="RAH96533.1"/>
    <property type="molecule type" value="Genomic_DNA"/>
</dbReference>
<keyword evidence="3 4" id="KW-0472">Membrane</keyword>
<feature type="transmembrane region" description="Helical" evidence="4">
    <location>
        <begin position="45"/>
        <end position="66"/>
    </location>
</feature>
<dbReference type="Gene3D" id="1.20.1250.20">
    <property type="entry name" value="MFS general substrate transporter like domains"/>
    <property type="match status" value="2"/>
</dbReference>
<evidence type="ECO:0000313" key="6">
    <source>
        <dbReference type="EMBL" id="RAH96533.1"/>
    </source>
</evidence>
<evidence type="ECO:0000313" key="7">
    <source>
        <dbReference type="Proteomes" id="UP000249590"/>
    </source>
</evidence>
<dbReference type="AlphaFoldDB" id="A0A8B2NKQ6"/>
<reference evidence="6 7" key="1">
    <citation type="submission" date="2018-05" db="EMBL/GenBank/DDBJ databases">
        <title>Acuticoccus sediminis sp. nov., isolated from deep-sea sediment of Indian Ocean.</title>
        <authorList>
            <person name="Liu X."/>
            <person name="Lai Q."/>
            <person name="Du Y."/>
            <person name="Sun F."/>
            <person name="Zhang X."/>
            <person name="Wang S."/>
            <person name="Shao Z."/>
        </authorList>
    </citation>
    <scope>NUCLEOTIDE SEQUENCE [LARGE SCALE GENOMIC DNA]</scope>
    <source>
        <strain evidence="6 7">PTG4-2</strain>
    </source>
</reference>
<keyword evidence="7" id="KW-1185">Reference proteome</keyword>
<comment type="caution">
    <text evidence="6">The sequence shown here is derived from an EMBL/GenBank/DDBJ whole genome shotgun (WGS) entry which is preliminary data.</text>
</comment>
<feature type="transmembrane region" description="Helical" evidence="4">
    <location>
        <begin position="130"/>
        <end position="151"/>
    </location>
</feature>
<feature type="transmembrane region" description="Helical" evidence="4">
    <location>
        <begin position="163"/>
        <end position="184"/>
    </location>
</feature>
<feature type="domain" description="Major facilitator superfamily (MFS) profile" evidence="5">
    <location>
        <begin position="205"/>
        <end position="398"/>
    </location>
</feature>
<feature type="transmembrane region" description="Helical" evidence="4">
    <location>
        <begin position="331"/>
        <end position="351"/>
    </location>
</feature>
<dbReference type="InterPro" id="IPR011701">
    <property type="entry name" value="MFS"/>
</dbReference>
<dbReference type="PANTHER" id="PTHR23521">
    <property type="entry name" value="TRANSPORTER MFS SUPERFAMILY"/>
    <property type="match status" value="1"/>
</dbReference>
<dbReference type="Proteomes" id="UP000249590">
    <property type="component" value="Unassembled WGS sequence"/>
</dbReference>
<gene>
    <name evidence="6" type="ORF">DLJ53_31985</name>
</gene>
<dbReference type="RefSeq" id="WP_111352402.1">
    <property type="nucleotide sequence ID" value="NZ_JAIWKD010000017.1"/>
</dbReference>
<dbReference type="OrthoDB" id="9781976at2"/>
<feature type="transmembrane region" description="Helical" evidence="4">
    <location>
        <begin position="205"/>
        <end position="227"/>
    </location>
</feature>